<proteinExistence type="predicted"/>
<dbReference type="VEuPathDB" id="FungiDB:An04g10260"/>
<dbReference type="AlphaFoldDB" id="A0AAJ8E1R5"/>
<feature type="compositionally biased region" description="Polar residues" evidence="1">
    <location>
        <begin position="1"/>
        <end position="12"/>
    </location>
</feature>
<evidence type="ECO:0000256" key="1">
    <source>
        <dbReference type="SAM" id="MobiDB-lite"/>
    </source>
</evidence>
<dbReference type="GeneID" id="84591075"/>
<dbReference type="KEGG" id="ang:An04g10260"/>
<gene>
    <name evidence="2" type="ORF">An04g10260</name>
</gene>
<evidence type="ECO:0000313" key="2">
    <source>
        <dbReference type="RefSeq" id="XP_059603694.1"/>
    </source>
</evidence>
<sequence>MRRPNPSGSGSVKPNAAMQASAEPSQSAFILISRRSRRQRTRQSGSGRHSVLIKVFGHHLQSYRHSWPDIWVMRREKKDIRGCLTLRLERRSAAVRSSARQRLAQNYPKPPVPFEKWKQNQEFNSWLWSTACQRKRMIALAELETILDTSFILPEAQKHWISLGPHPRLPAIQVTVALMKAAKLQHLSAPSPI</sequence>
<accession>A0AAJ8E1R5</accession>
<reference evidence="2" key="2">
    <citation type="submission" date="2025-08" db="UniProtKB">
        <authorList>
            <consortium name="RefSeq"/>
        </authorList>
    </citation>
    <scope>IDENTIFICATION</scope>
</reference>
<organism evidence="2">
    <name type="scientific">Aspergillus niger</name>
    <dbReference type="NCBI Taxonomy" id="5061"/>
    <lineage>
        <taxon>Eukaryota</taxon>
        <taxon>Fungi</taxon>
        <taxon>Dikarya</taxon>
        <taxon>Ascomycota</taxon>
        <taxon>Pezizomycotina</taxon>
        <taxon>Eurotiomycetes</taxon>
        <taxon>Eurotiomycetidae</taxon>
        <taxon>Eurotiales</taxon>
        <taxon>Aspergillaceae</taxon>
        <taxon>Aspergillus</taxon>
        <taxon>Aspergillus subgen. Circumdati</taxon>
    </lineage>
</organism>
<feature type="region of interest" description="Disordered" evidence="1">
    <location>
        <begin position="1"/>
        <end position="25"/>
    </location>
</feature>
<reference evidence="2" key="1">
    <citation type="submission" date="2025-02" db="EMBL/GenBank/DDBJ databases">
        <authorList>
            <consortium name="NCBI Genome Project"/>
        </authorList>
    </citation>
    <scope>NUCLEOTIDE SEQUENCE</scope>
</reference>
<name>A0AAJ8E1R5_ASPNG</name>
<dbReference type="RefSeq" id="XP_059603694.1">
    <property type="nucleotide sequence ID" value="XM_059747816.1"/>
</dbReference>
<protein>
    <submittedName>
        <fullName evidence="2">Uncharacterized protein</fullName>
    </submittedName>
</protein>